<evidence type="ECO:0000313" key="4">
    <source>
        <dbReference type="Proteomes" id="UP001454036"/>
    </source>
</evidence>
<dbReference type="Gene3D" id="3.30.420.10">
    <property type="entry name" value="Ribonuclease H-like superfamily/Ribonuclease H"/>
    <property type="match status" value="1"/>
</dbReference>
<dbReference type="InterPro" id="IPR039537">
    <property type="entry name" value="Retrotran_Ty1/copia-like"/>
</dbReference>
<dbReference type="PANTHER" id="PTHR42648:SF28">
    <property type="entry name" value="TRANSPOSON-ENCODED PROTEIN WITH RIBONUCLEASE H-LIKE AND RETROVIRUS ZINC FINGER-LIKE DOMAINS"/>
    <property type="match status" value="1"/>
</dbReference>
<reference evidence="3 4" key="1">
    <citation type="submission" date="2024-01" db="EMBL/GenBank/DDBJ databases">
        <title>The complete chloroplast genome sequence of Lithospermum erythrorhizon: insights into the phylogenetic relationship among Boraginaceae species and the maternal lineages of purple gromwells.</title>
        <authorList>
            <person name="Okada T."/>
            <person name="Watanabe K."/>
        </authorList>
    </citation>
    <scope>NUCLEOTIDE SEQUENCE [LARGE SCALE GENOMIC DNA]</scope>
</reference>
<sequence length="406" mass="46543">MGGSDKPKMVLLTATNYHIWKTKMLDRLYVKQLASPIEEEGIRPPGAVVQEWSELDRRCLGFIRDYIDVGVIHHVENATTVYSCWKKLQGLYERKTASHKVALVRQLGKLRYIDGSDICYASSNEDWVVHSGASFHVTPHKRYFHTYEQGDFGEAKMGNNGISKIVVVGEVYLKSREGNVIVLSNVRHIPDFRLSLIYSEKLDDDGYVNLFGNGQWVLRKDNNVIAKGKKNGTFYRASFNICKGELNIVQSSLKLWHSKLGHMSIKGLNILVKQGAIPDLDDSDIDTCTHCIIGKQHRVTFNKSNTRKTKIMQMMYSDVCGPIKVKTLGACSYFVTFIDDYSRKTWAYAIKSKDLVCEYFKTFHMMIERQTEKTLKCIRTDNRGEYIGLFDKYCKEKGMRHEQSVP</sequence>
<dbReference type="GO" id="GO:0008233">
    <property type="term" value="F:peptidase activity"/>
    <property type="evidence" value="ECO:0007669"/>
    <property type="project" value="UniProtKB-KW"/>
</dbReference>
<dbReference type="PANTHER" id="PTHR42648">
    <property type="entry name" value="TRANSPOSASE, PUTATIVE-RELATED"/>
    <property type="match status" value="1"/>
</dbReference>
<dbReference type="AlphaFoldDB" id="A0AAV3RMW6"/>
<gene>
    <name evidence="3" type="ORF">LIER_28792</name>
</gene>
<accession>A0AAV3RMW6</accession>
<dbReference type="InterPro" id="IPR001584">
    <property type="entry name" value="Integrase_cat-core"/>
</dbReference>
<dbReference type="PROSITE" id="PS50994">
    <property type="entry name" value="INTEGRASE"/>
    <property type="match status" value="1"/>
</dbReference>
<dbReference type="InterPro" id="IPR025724">
    <property type="entry name" value="GAG-pre-integrase_dom"/>
</dbReference>
<evidence type="ECO:0000313" key="3">
    <source>
        <dbReference type="EMBL" id="GAA0175662.1"/>
    </source>
</evidence>
<keyword evidence="4" id="KW-1185">Reference proteome</keyword>
<proteinExistence type="predicted"/>
<dbReference type="GO" id="GO:0015074">
    <property type="term" value="P:DNA integration"/>
    <property type="evidence" value="ECO:0007669"/>
    <property type="project" value="InterPro"/>
</dbReference>
<evidence type="ECO:0000256" key="1">
    <source>
        <dbReference type="ARBA" id="ARBA00022670"/>
    </source>
</evidence>
<dbReference type="SUPFAM" id="SSF53098">
    <property type="entry name" value="Ribonuclease H-like"/>
    <property type="match status" value="1"/>
</dbReference>
<protein>
    <recommendedName>
        <fullName evidence="2">Integrase catalytic domain-containing protein</fullName>
    </recommendedName>
</protein>
<keyword evidence="1" id="KW-0645">Protease</keyword>
<dbReference type="GO" id="GO:0003676">
    <property type="term" value="F:nucleic acid binding"/>
    <property type="evidence" value="ECO:0007669"/>
    <property type="project" value="InterPro"/>
</dbReference>
<keyword evidence="1" id="KW-0378">Hydrolase</keyword>
<dbReference type="Pfam" id="PF14223">
    <property type="entry name" value="Retrotran_gag_2"/>
    <property type="match status" value="1"/>
</dbReference>
<name>A0AAV3RMW6_LITER</name>
<dbReference type="Pfam" id="PF22936">
    <property type="entry name" value="Pol_BBD"/>
    <property type="match status" value="1"/>
</dbReference>
<dbReference type="Pfam" id="PF00665">
    <property type="entry name" value="rve"/>
    <property type="match status" value="1"/>
</dbReference>
<dbReference type="Proteomes" id="UP001454036">
    <property type="component" value="Unassembled WGS sequence"/>
</dbReference>
<dbReference type="EMBL" id="BAABME010009709">
    <property type="protein sequence ID" value="GAA0175662.1"/>
    <property type="molecule type" value="Genomic_DNA"/>
</dbReference>
<organism evidence="3 4">
    <name type="scientific">Lithospermum erythrorhizon</name>
    <name type="common">Purple gromwell</name>
    <name type="synonym">Lithospermum officinale var. erythrorhizon</name>
    <dbReference type="NCBI Taxonomy" id="34254"/>
    <lineage>
        <taxon>Eukaryota</taxon>
        <taxon>Viridiplantae</taxon>
        <taxon>Streptophyta</taxon>
        <taxon>Embryophyta</taxon>
        <taxon>Tracheophyta</taxon>
        <taxon>Spermatophyta</taxon>
        <taxon>Magnoliopsida</taxon>
        <taxon>eudicotyledons</taxon>
        <taxon>Gunneridae</taxon>
        <taxon>Pentapetalae</taxon>
        <taxon>asterids</taxon>
        <taxon>lamiids</taxon>
        <taxon>Boraginales</taxon>
        <taxon>Boraginaceae</taxon>
        <taxon>Boraginoideae</taxon>
        <taxon>Lithospermeae</taxon>
        <taxon>Lithospermum</taxon>
    </lineage>
</organism>
<evidence type="ECO:0000259" key="2">
    <source>
        <dbReference type="PROSITE" id="PS50994"/>
    </source>
</evidence>
<dbReference type="Pfam" id="PF13976">
    <property type="entry name" value="gag_pre-integrs"/>
    <property type="match status" value="1"/>
</dbReference>
<dbReference type="InterPro" id="IPR054722">
    <property type="entry name" value="PolX-like_BBD"/>
</dbReference>
<dbReference type="InterPro" id="IPR036397">
    <property type="entry name" value="RNaseH_sf"/>
</dbReference>
<comment type="caution">
    <text evidence="3">The sequence shown here is derived from an EMBL/GenBank/DDBJ whole genome shotgun (WGS) entry which is preliminary data.</text>
</comment>
<feature type="domain" description="Integrase catalytic" evidence="2">
    <location>
        <begin position="304"/>
        <end position="406"/>
    </location>
</feature>
<dbReference type="GO" id="GO:0006508">
    <property type="term" value="P:proteolysis"/>
    <property type="evidence" value="ECO:0007669"/>
    <property type="project" value="UniProtKB-KW"/>
</dbReference>
<dbReference type="InterPro" id="IPR012337">
    <property type="entry name" value="RNaseH-like_sf"/>
</dbReference>